<accession>A0A9X1QQK6</accession>
<comment type="caution">
    <text evidence="2">The sequence shown here is derived from an EMBL/GenBank/DDBJ whole genome shotgun (WGS) entry which is preliminary data.</text>
</comment>
<feature type="compositionally biased region" description="Basic and acidic residues" evidence="1">
    <location>
        <begin position="209"/>
        <end position="220"/>
    </location>
</feature>
<evidence type="ECO:0000256" key="1">
    <source>
        <dbReference type="SAM" id="MobiDB-lite"/>
    </source>
</evidence>
<sequence length="410" mass="45029">MSEKATIIPISLSLTEGDFYTLWVPTWREHGAEWTAFLGDEDDVFVFESPAKLLAFLESGASHDLQSHRQWEAFAQKDATRVVPNTDGQLDIIGAPALLADRPTYTTVKEVSRIFRVTRALGTVSGADHVSVFFASHSVLGNVDRGSEHFSGNAGLGEWSAIGRAVLDNWRTVVEDLDAHVKVVDVDEDAAAAAEKSITAAESAAATAREAEEAQKKQDEANADPYDSSPWAAAGIDPVRIALDGRTLYTLRTYLDGSPVFLGRYGEIFTFTNSKSLVRWIADHDTHDLAKLSTWEDILTLARAGELQLTVHKDNSYSFTGLAKDIEAGPEHVDSQQLGQAYELMADAADWAQDDSLNSYFLSNPRMQDYISYMVGSTGTSGYVPSAPYTDHAEGWKEMENMLTKRFSKS</sequence>
<dbReference type="AlphaFoldDB" id="A0A9X1QQK6"/>
<proteinExistence type="predicted"/>
<gene>
    <name evidence="2" type="ORF">L1O03_02295</name>
</gene>
<name>A0A9X1QQK6_9CORY</name>
<evidence type="ECO:0000313" key="2">
    <source>
        <dbReference type="EMBL" id="MCF4006008.1"/>
    </source>
</evidence>
<protein>
    <recommendedName>
        <fullName evidence="4">Primosomal protein</fullName>
    </recommendedName>
</protein>
<dbReference type="RefSeq" id="WP_236117787.1">
    <property type="nucleotide sequence ID" value="NZ_JAKGSI010000001.1"/>
</dbReference>
<organism evidence="2 3">
    <name type="scientific">Corynebacterium uropygiale</name>
    <dbReference type="NCBI Taxonomy" id="1775911"/>
    <lineage>
        <taxon>Bacteria</taxon>
        <taxon>Bacillati</taxon>
        <taxon>Actinomycetota</taxon>
        <taxon>Actinomycetes</taxon>
        <taxon>Mycobacteriales</taxon>
        <taxon>Corynebacteriaceae</taxon>
        <taxon>Corynebacterium</taxon>
    </lineage>
</organism>
<reference evidence="2" key="1">
    <citation type="submission" date="2022-01" db="EMBL/GenBank/DDBJ databases">
        <title>Corynebacterium sp. nov isolated from isolated from the feces of the greater white-fronted geese (Anser albifrons) at Poyang Lake, PR China.</title>
        <authorList>
            <person name="Liu Q."/>
        </authorList>
    </citation>
    <scope>NUCLEOTIDE SEQUENCE</scope>
    <source>
        <strain evidence="2">JCM 32435</strain>
    </source>
</reference>
<evidence type="ECO:0008006" key="4">
    <source>
        <dbReference type="Google" id="ProtNLM"/>
    </source>
</evidence>
<dbReference type="EMBL" id="JAKGSI010000001">
    <property type="protein sequence ID" value="MCF4006008.1"/>
    <property type="molecule type" value="Genomic_DNA"/>
</dbReference>
<keyword evidence="3" id="KW-1185">Reference proteome</keyword>
<feature type="region of interest" description="Disordered" evidence="1">
    <location>
        <begin position="203"/>
        <end position="229"/>
    </location>
</feature>
<evidence type="ECO:0000313" key="3">
    <source>
        <dbReference type="Proteomes" id="UP001139336"/>
    </source>
</evidence>
<dbReference type="Proteomes" id="UP001139336">
    <property type="component" value="Unassembled WGS sequence"/>
</dbReference>